<evidence type="ECO:0000313" key="4">
    <source>
        <dbReference type="EMBL" id="RMI15456.1"/>
    </source>
</evidence>
<feature type="signal peptide" evidence="1">
    <location>
        <begin position="1"/>
        <end position="27"/>
    </location>
</feature>
<dbReference type="Gene3D" id="1.20.1260.10">
    <property type="match status" value="1"/>
</dbReference>
<reference evidence="3 6" key="1">
    <citation type="submission" date="2018-09" db="EMBL/GenBank/DDBJ databases">
        <title>Roseomonas sp. nov., isolated from feces of Tibetan antelopes in the Qinghai-Tibet plateau, China.</title>
        <authorList>
            <person name="Tian Z."/>
        </authorList>
    </citation>
    <scope>NUCLEOTIDE SEQUENCE [LARGE SCALE GENOMIC DNA]</scope>
    <source>
        <strain evidence="4 5">Z23</strain>
        <strain evidence="3 6">Z24</strain>
    </source>
</reference>
<dbReference type="InParanoid" id="A0A3A9JE51"/>
<evidence type="ECO:0000256" key="1">
    <source>
        <dbReference type="SAM" id="SignalP"/>
    </source>
</evidence>
<evidence type="ECO:0000313" key="3">
    <source>
        <dbReference type="EMBL" id="RKK02845.1"/>
    </source>
</evidence>
<gene>
    <name evidence="3" type="ORF">D6Z83_17660</name>
    <name evidence="4" type="ORF">EBE87_25745</name>
</gene>
<proteinExistence type="predicted"/>
<evidence type="ECO:0000313" key="6">
    <source>
        <dbReference type="Proteomes" id="UP000278036"/>
    </source>
</evidence>
<evidence type="ECO:0000313" key="5">
    <source>
        <dbReference type="Proteomes" id="UP000274097"/>
    </source>
</evidence>
<dbReference type="PANTHER" id="PTHR38593:SF1">
    <property type="entry name" value="BLR2558 PROTEIN"/>
    <property type="match status" value="1"/>
</dbReference>
<dbReference type="InterPro" id="IPR012347">
    <property type="entry name" value="Ferritin-like"/>
</dbReference>
<evidence type="ECO:0000259" key="2">
    <source>
        <dbReference type="Pfam" id="PF13628"/>
    </source>
</evidence>
<dbReference type="EMBL" id="RFLX01000056">
    <property type="protein sequence ID" value="RMI15456.1"/>
    <property type="molecule type" value="Genomic_DNA"/>
</dbReference>
<protein>
    <submittedName>
        <fullName evidence="3">DUF4142 domain-containing protein</fullName>
    </submittedName>
</protein>
<accession>A0A3A9JE51</accession>
<sequence>MPMLRRTAATALSAAALMPVLLRTASAQTAAGGNAQLLPRILAASAFSLATSDLALQKAQAPAVKTFAQFEANEQRAVLQAMKIAGIPMPAQVEMDPQKMQMMQQLQTLEGTQFDRMYLQGQTVGHQELLQLFQTLLTSGSQSEQVIATLAVASIQQHIAMLQAMA</sequence>
<organism evidence="3 6">
    <name type="scientific">Teichococcus wenyumeiae</name>
    <dbReference type="NCBI Taxonomy" id="2478470"/>
    <lineage>
        <taxon>Bacteria</taxon>
        <taxon>Pseudomonadati</taxon>
        <taxon>Pseudomonadota</taxon>
        <taxon>Alphaproteobacteria</taxon>
        <taxon>Acetobacterales</taxon>
        <taxon>Roseomonadaceae</taxon>
        <taxon>Roseomonas</taxon>
    </lineage>
</organism>
<dbReference type="PANTHER" id="PTHR38593">
    <property type="entry name" value="BLR2558 PROTEIN"/>
    <property type="match status" value="1"/>
</dbReference>
<keyword evidence="5" id="KW-1185">Reference proteome</keyword>
<dbReference type="InterPro" id="IPR025419">
    <property type="entry name" value="DUF4142"/>
</dbReference>
<keyword evidence="1" id="KW-0732">Signal</keyword>
<comment type="caution">
    <text evidence="3">The sequence shown here is derived from an EMBL/GenBank/DDBJ whole genome shotgun (WGS) entry which is preliminary data.</text>
</comment>
<name>A0A3A9JE51_9PROT</name>
<dbReference type="EMBL" id="RAQU01000122">
    <property type="protein sequence ID" value="RKK02845.1"/>
    <property type="molecule type" value="Genomic_DNA"/>
</dbReference>
<dbReference type="Pfam" id="PF13628">
    <property type="entry name" value="DUF4142"/>
    <property type="match status" value="1"/>
</dbReference>
<dbReference type="Proteomes" id="UP000278036">
    <property type="component" value="Unassembled WGS sequence"/>
</dbReference>
<feature type="chain" id="PRO_5017381012" evidence="1">
    <location>
        <begin position="28"/>
        <end position="166"/>
    </location>
</feature>
<feature type="domain" description="DUF4142" evidence="2">
    <location>
        <begin position="36"/>
        <end position="165"/>
    </location>
</feature>
<dbReference type="AlphaFoldDB" id="A0A3A9JE51"/>
<dbReference type="Proteomes" id="UP000274097">
    <property type="component" value="Unassembled WGS sequence"/>
</dbReference>